<dbReference type="STRING" id="706587.Desti_0431"/>
<dbReference type="FunFam" id="3.30.565.10:FF:000006">
    <property type="entry name" value="Sensor histidine kinase WalK"/>
    <property type="match status" value="1"/>
</dbReference>
<evidence type="ECO:0000256" key="4">
    <source>
        <dbReference type="ARBA" id="ARBA00022679"/>
    </source>
</evidence>
<dbReference type="InterPro" id="IPR000700">
    <property type="entry name" value="PAS-assoc_C"/>
</dbReference>
<feature type="region of interest" description="Disordered" evidence="6">
    <location>
        <begin position="18"/>
        <end position="37"/>
    </location>
</feature>
<dbReference type="CDD" id="cd00130">
    <property type="entry name" value="PAS"/>
    <property type="match status" value="2"/>
</dbReference>
<evidence type="ECO:0000256" key="5">
    <source>
        <dbReference type="ARBA" id="ARBA00022777"/>
    </source>
</evidence>
<feature type="domain" description="PAC" evidence="9">
    <location>
        <begin position="384"/>
        <end position="436"/>
    </location>
</feature>
<dbReference type="GO" id="GO:0000155">
    <property type="term" value="F:phosphorelay sensor kinase activity"/>
    <property type="evidence" value="ECO:0007669"/>
    <property type="project" value="InterPro"/>
</dbReference>
<evidence type="ECO:0000259" key="8">
    <source>
        <dbReference type="PROSITE" id="PS50112"/>
    </source>
</evidence>
<dbReference type="Gene3D" id="3.30.450.20">
    <property type="entry name" value="PAS domain"/>
    <property type="match status" value="3"/>
</dbReference>
<keyword evidence="3" id="KW-0597">Phosphoprotein</keyword>
<feature type="domain" description="PAS" evidence="8">
    <location>
        <begin position="308"/>
        <end position="381"/>
    </location>
</feature>
<dbReference type="Gene3D" id="3.30.565.10">
    <property type="entry name" value="Histidine kinase-like ATPase, C-terminal domain"/>
    <property type="match status" value="1"/>
</dbReference>
<dbReference type="eggNOG" id="COG2202">
    <property type="taxonomic scope" value="Bacteria"/>
</dbReference>
<organism evidence="10 11">
    <name type="scientific">Desulfomonile tiedjei (strain ATCC 49306 / DSM 6799 / DCB-1)</name>
    <dbReference type="NCBI Taxonomy" id="706587"/>
    <lineage>
        <taxon>Bacteria</taxon>
        <taxon>Pseudomonadati</taxon>
        <taxon>Thermodesulfobacteriota</taxon>
        <taxon>Desulfomonilia</taxon>
        <taxon>Desulfomonilales</taxon>
        <taxon>Desulfomonilaceae</taxon>
        <taxon>Desulfomonile</taxon>
    </lineage>
</organism>
<feature type="domain" description="PAC" evidence="9">
    <location>
        <begin position="261"/>
        <end position="314"/>
    </location>
</feature>
<dbReference type="NCBIfam" id="TIGR00229">
    <property type="entry name" value="sensory_box"/>
    <property type="match status" value="2"/>
</dbReference>
<dbReference type="KEGG" id="dti:Desti_0431"/>
<feature type="domain" description="PAS" evidence="8">
    <location>
        <begin position="185"/>
        <end position="257"/>
    </location>
</feature>
<dbReference type="InterPro" id="IPR003594">
    <property type="entry name" value="HATPase_dom"/>
</dbReference>
<dbReference type="InterPro" id="IPR001610">
    <property type="entry name" value="PAC"/>
</dbReference>
<dbReference type="SMART" id="SM00086">
    <property type="entry name" value="PAC"/>
    <property type="match status" value="2"/>
</dbReference>
<reference evidence="11" key="1">
    <citation type="submission" date="2012-06" db="EMBL/GenBank/DDBJ databases">
        <title>Complete sequence of chromosome of Desulfomonile tiedjei DSM 6799.</title>
        <authorList>
            <person name="Lucas S."/>
            <person name="Copeland A."/>
            <person name="Lapidus A."/>
            <person name="Glavina del Rio T."/>
            <person name="Dalin E."/>
            <person name="Tice H."/>
            <person name="Bruce D."/>
            <person name="Goodwin L."/>
            <person name="Pitluck S."/>
            <person name="Peters L."/>
            <person name="Ovchinnikova G."/>
            <person name="Zeytun A."/>
            <person name="Lu M."/>
            <person name="Kyrpides N."/>
            <person name="Mavromatis K."/>
            <person name="Ivanova N."/>
            <person name="Brettin T."/>
            <person name="Detter J.C."/>
            <person name="Han C."/>
            <person name="Larimer F."/>
            <person name="Land M."/>
            <person name="Hauser L."/>
            <person name="Markowitz V."/>
            <person name="Cheng J.-F."/>
            <person name="Hugenholtz P."/>
            <person name="Woyke T."/>
            <person name="Wu D."/>
            <person name="Spring S."/>
            <person name="Schroeder M."/>
            <person name="Brambilla E."/>
            <person name="Klenk H.-P."/>
            <person name="Eisen J.A."/>
        </authorList>
    </citation>
    <scope>NUCLEOTIDE SEQUENCE [LARGE SCALE GENOMIC DNA]</scope>
    <source>
        <strain evidence="11">ATCC 49306 / DSM 6799 / DCB-1</strain>
    </source>
</reference>
<proteinExistence type="predicted"/>
<dbReference type="OrthoDB" id="9762798at2"/>
<dbReference type="PANTHER" id="PTHR43304">
    <property type="entry name" value="PHYTOCHROME-LIKE PROTEIN CPH1"/>
    <property type="match status" value="1"/>
</dbReference>
<keyword evidence="5" id="KW-0418">Kinase</keyword>
<dbReference type="PROSITE" id="PS50109">
    <property type="entry name" value="HIS_KIN"/>
    <property type="match status" value="1"/>
</dbReference>
<dbReference type="Pfam" id="PF08448">
    <property type="entry name" value="PAS_4"/>
    <property type="match status" value="1"/>
</dbReference>
<evidence type="ECO:0000256" key="3">
    <source>
        <dbReference type="ARBA" id="ARBA00022553"/>
    </source>
</evidence>
<dbReference type="InterPro" id="IPR003661">
    <property type="entry name" value="HisK_dim/P_dom"/>
</dbReference>
<evidence type="ECO:0000256" key="6">
    <source>
        <dbReference type="SAM" id="MobiDB-lite"/>
    </source>
</evidence>
<dbReference type="InterPro" id="IPR036890">
    <property type="entry name" value="HATPase_C_sf"/>
</dbReference>
<keyword evidence="11" id="KW-1185">Reference proteome</keyword>
<evidence type="ECO:0000259" key="9">
    <source>
        <dbReference type="PROSITE" id="PS50113"/>
    </source>
</evidence>
<dbReference type="InterPro" id="IPR035965">
    <property type="entry name" value="PAS-like_dom_sf"/>
</dbReference>
<dbReference type="SMART" id="SM00388">
    <property type="entry name" value="HisKA"/>
    <property type="match status" value="1"/>
</dbReference>
<comment type="catalytic activity">
    <reaction evidence="1">
        <text>ATP + protein L-histidine = ADP + protein N-phospho-L-histidine.</text>
        <dbReference type="EC" id="2.7.13.3"/>
    </reaction>
</comment>
<accession>I4C0S5</accession>
<dbReference type="PROSITE" id="PS50112">
    <property type="entry name" value="PAS"/>
    <property type="match status" value="2"/>
</dbReference>
<gene>
    <name evidence="10" type="ordered locus">Desti_0431</name>
</gene>
<dbReference type="InterPro" id="IPR005467">
    <property type="entry name" value="His_kinase_dom"/>
</dbReference>
<keyword evidence="4" id="KW-0808">Transferase</keyword>
<dbReference type="InterPro" id="IPR013655">
    <property type="entry name" value="PAS_fold_3"/>
</dbReference>
<evidence type="ECO:0000259" key="7">
    <source>
        <dbReference type="PROSITE" id="PS50109"/>
    </source>
</evidence>
<dbReference type="InterPro" id="IPR052162">
    <property type="entry name" value="Sensor_kinase/Photoreceptor"/>
</dbReference>
<dbReference type="InterPro" id="IPR000014">
    <property type="entry name" value="PAS"/>
</dbReference>
<dbReference type="SMART" id="SM00091">
    <property type="entry name" value="PAS"/>
    <property type="match status" value="3"/>
</dbReference>
<dbReference type="CDD" id="cd00082">
    <property type="entry name" value="HisKA"/>
    <property type="match status" value="1"/>
</dbReference>
<feature type="domain" description="Histidine kinase" evidence="7">
    <location>
        <begin position="454"/>
        <end position="667"/>
    </location>
</feature>
<dbReference type="SUPFAM" id="SSF47384">
    <property type="entry name" value="Homodimeric domain of signal transducing histidine kinase"/>
    <property type="match status" value="1"/>
</dbReference>
<dbReference type="PRINTS" id="PR00344">
    <property type="entry name" value="BCTRLSENSOR"/>
</dbReference>
<dbReference type="Gene3D" id="1.10.287.130">
    <property type="match status" value="1"/>
</dbReference>
<evidence type="ECO:0000256" key="2">
    <source>
        <dbReference type="ARBA" id="ARBA00012438"/>
    </source>
</evidence>
<protein>
    <recommendedName>
        <fullName evidence="2">histidine kinase</fullName>
        <ecNumber evidence="2">2.7.13.3</ecNumber>
    </recommendedName>
</protein>
<name>I4C0S5_DESTA</name>
<dbReference type="EMBL" id="CP003360">
    <property type="protein sequence ID" value="AFM23166.1"/>
    <property type="molecule type" value="Genomic_DNA"/>
</dbReference>
<dbReference type="AlphaFoldDB" id="I4C0S5"/>
<dbReference type="Pfam" id="PF08447">
    <property type="entry name" value="PAS_3"/>
    <property type="match status" value="1"/>
</dbReference>
<dbReference type="SUPFAM" id="SSF55785">
    <property type="entry name" value="PYP-like sensor domain (PAS domain)"/>
    <property type="match status" value="3"/>
</dbReference>
<dbReference type="SUPFAM" id="SSF55874">
    <property type="entry name" value="ATPase domain of HSP90 chaperone/DNA topoisomerase II/histidine kinase"/>
    <property type="match status" value="1"/>
</dbReference>
<evidence type="ECO:0000256" key="1">
    <source>
        <dbReference type="ARBA" id="ARBA00000085"/>
    </source>
</evidence>
<feature type="compositionally biased region" description="Polar residues" evidence="6">
    <location>
        <begin position="18"/>
        <end position="34"/>
    </location>
</feature>
<dbReference type="eggNOG" id="COG4251">
    <property type="taxonomic scope" value="Bacteria"/>
</dbReference>
<evidence type="ECO:0000313" key="11">
    <source>
        <dbReference type="Proteomes" id="UP000006055"/>
    </source>
</evidence>
<dbReference type="InterPro" id="IPR013656">
    <property type="entry name" value="PAS_4"/>
</dbReference>
<dbReference type="Pfam" id="PF02518">
    <property type="entry name" value="HATPase_c"/>
    <property type="match status" value="1"/>
</dbReference>
<dbReference type="Proteomes" id="UP000006055">
    <property type="component" value="Chromosome"/>
</dbReference>
<dbReference type="HOGENOM" id="CLU_000445_114_71_7"/>
<dbReference type="PROSITE" id="PS50113">
    <property type="entry name" value="PAC"/>
    <property type="match status" value="2"/>
</dbReference>
<dbReference type="InterPro" id="IPR036097">
    <property type="entry name" value="HisK_dim/P_sf"/>
</dbReference>
<evidence type="ECO:0000313" key="10">
    <source>
        <dbReference type="EMBL" id="AFM23166.1"/>
    </source>
</evidence>
<sequence length="671" mass="75699">MVEKDIAIGGKAFEDSRALQSAPVSTEDSKSPQNFDMREFQPPALAKLLDSIPAPALLIDPLSRIVFANHSCSRISRNPEKLRGLSLLTLFPEQSVVPEIQRLTEQVFSTGKSQVIDSTLEIMGQRVKSRLYLQAMGLGENKWMVLFVEDLAGEQTQAPPIQPYHDEFRNRIAVCGNTQKFPFDNHQRLALALRGSDLGLWDVDLLEHRVFVDNTWTEIVGYPPDEIEPSASFWLDHVHPDDSQRLLNAWNEHLGGYAERFKAEHRIRTKSGEWKWLMARGKVVQRDDQDKPLRISGVVIDVTDRKCAEEKLLQVARVFTDAIDPIFIVDLKDTVIDLNRSAEHTYGWNRENLIGKSILTIVPPEFRERAEMFHERSKRGERVENVDVVHVTKSGVTIPILLSLSVLTNEKAEPVGIAIITKDLSNLKRTEEMLHAQMEGLKRSNKDLEEFAYLAAHDLREPLIGIAAYAKVLQKRYKENLDAQAHRFISRTLDTITRMDCLIQSLLSYSRLEGDARNLEPTDCNLALTQALANLRSAIEASGAKVINGSLPTVKANPGLLVQVFQNLISNAIRFAGDELLQIHIGALREGTEWTFFVKDNGIGIEPPYFDRIFRIFQRLESSLDRPGTGIGLANCKKIVERHGGRIWVESKPGEGSTFFFTIPDWKTSGT</sequence>
<dbReference type="eggNOG" id="COG3829">
    <property type="taxonomic scope" value="Bacteria"/>
</dbReference>
<dbReference type="Pfam" id="PF00512">
    <property type="entry name" value="HisKA"/>
    <property type="match status" value="1"/>
</dbReference>
<dbReference type="eggNOG" id="COG3283">
    <property type="taxonomic scope" value="Bacteria"/>
</dbReference>
<dbReference type="SMART" id="SM00387">
    <property type="entry name" value="HATPase_c"/>
    <property type="match status" value="1"/>
</dbReference>
<dbReference type="PANTHER" id="PTHR43304:SF1">
    <property type="entry name" value="PAC DOMAIN-CONTAINING PROTEIN"/>
    <property type="match status" value="1"/>
</dbReference>
<dbReference type="InterPro" id="IPR004358">
    <property type="entry name" value="Sig_transdc_His_kin-like_C"/>
</dbReference>
<dbReference type="EC" id="2.7.13.3" evidence="2"/>
<dbReference type="Pfam" id="PF13426">
    <property type="entry name" value="PAS_9"/>
    <property type="match status" value="1"/>
</dbReference>
<dbReference type="RefSeq" id="WP_014808325.1">
    <property type="nucleotide sequence ID" value="NC_018025.1"/>
</dbReference>